<accession>A0ACC6JC67</accession>
<protein>
    <submittedName>
        <fullName evidence="1">Uncharacterized protein</fullName>
    </submittedName>
</protein>
<organism evidence="1 2">
    <name type="scientific">Chryseobacterium vietnamense</name>
    <dbReference type="NCBI Taxonomy" id="866785"/>
    <lineage>
        <taxon>Bacteria</taxon>
        <taxon>Pseudomonadati</taxon>
        <taxon>Bacteroidota</taxon>
        <taxon>Flavobacteriia</taxon>
        <taxon>Flavobacteriales</taxon>
        <taxon>Weeksellaceae</taxon>
        <taxon>Chryseobacterium group</taxon>
        <taxon>Chryseobacterium</taxon>
    </lineage>
</organism>
<gene>
    <name evidence="1" type="ORF">J2786_003658</name>
</gene>
<reference evidence="1" key="1">
    <citation type="submission" date="2023-07" db="EMBL/GenBank/DDBJ databases">
        <title>Sorghum-associated microbial communities from plants grown in Nebraska, USA.</title>
        <authorList>
            <person name="Schachtman D."/>
        </authorList>
    </citation>
    <scope>NUCLEOTIDE SEQUENCE</scope>
    <source>
        <strain evidence="1">DS2329</strain>
    </source>
</reference>
<evidence type="ECO:0000313" key="1">
    <source>
        <dbReference type="EMBL" id="MDR6460524.1"/>
    </source>
</evidence>
<keyword evidence="2" id="KW-1185">Reference proteome</keyword>
<proteinExistence type="predicted"/>
<evidence type="ECO:0000313" key="2">
    <source>
        <dbReference type="Proteomes" id="UP001184833"/>
    </source>
</evidence>
<comment type="caution">
    <text evidence="1">The sequence shown here is derived from an EMBL/GenBank/DDBJ whole genome shotgun (WGS) entry which is preliminary data.</text>
</comment>
<dbReference type="EMBL" id="JAVDQX010000004">
    <property type="protein sequence ID" value="MDR6460524.1"/>
    <property type="molecule type" value="Genomic_DNA"/>
</dbReference>
<sequence length="331" mass="38164">MATDKQKHLDEVLETHKIEKHKSIDKFVSKKNKVKNALNEKFSKEKASNSVDSGSYAKNTAINTKFDIDCCIPFLKKENNTNQQGFESLSEMFNAVYDYLKKEYKDDDLKEVRKQRVSIGLLFDIDGEDFNMDVVPGRERPNHGNYNTDGNTDLSLYINEKSLKEDEKGATKVKTNIKKHVGLLQGENRKHERKVARLLKVWKTERKKQKGGKLIKSFMMELYTKECFDKNSDNIPFGLWEKVKLVMNYIADNIEINDLKDPANSSNIISDAMSDSAKSTTKSDMRKTIKEIDEDSDKIKDYFPINENYKDEDKKTNSNNSASYLNTNKFG</sequence>
<dbReference type="Proteomes" id="UP001184833">
    <property type="component" value="Unassembled WGS sequence"/>
</dbReference>
<name>A0ACC6JC67_9FLAO</name>